<protein>
    <submittedName>
        <fullName evidence="8">Histone-lysine N-methyltransferase trithorax</fullName>
    </submittedName>
</protein>
<evidence type="ECO:0000256" key="4">
    <source>
        <dbReference type="PROSITE-ProRule" id="PRU00146"/>
    </source>
</evidence>
<keyword evidence="5" id="KW-0175">Coiled coil</keyword>
<dbReference type="InterPro" id="IPR019786">
    <property type="entry name" value="Zinc_finger_PHD-type_CS"/>
</dbReference>
<dbReference type="EMBL" id="JAIZAY010000004">
    <property type="protein sequence ID" value="KAJ8043759.1"/>
    <property type="molecule type" value="Genomic_DNA"/>
</dbReference>
<evidence type="ECO:0000256" key="3">
    <source>
        <dbReference type="ARBA" id="ARBA00022833"/>
    </source>
</evidence>
<dbReference type="Gene3D" id="3.30.40.10">
    <property type="entry name" value="Zinc/RING finger domain, C3HC4 (zinc finger)"/>
    <property type="match status" value="1"/>
</dbReference>
<comment type="caution">
    <text evidence="8">The sequence shown here is derived from an EMBL/GenBank/DDBJ whole genome shotgun (WGS) entry which is preliminary data.</text>
</comment>
<feature type="compositionally biased region" description="Basic and acidic residues" evidence="6">
    <location>
        <begin position="1"/>
        <end position="14"/>
    </location>
</feature>
<evidence type="ECO:0000259" key="7">
    <source>
        <dbReference type="PROSITE" id="PS50016"/>
    </source>
</evidence>
<evidence type="ECO:0000313" key="8">
    <source>
        <dbReference type="EMBL" id="KAJ8043759.1"/>
    </source>
</evidence>
<dbReference type="InterPro" id="IPR019787">
    <property type="entry name" value="Znf_PHD-finger"/>
</dbReference>
<dbReference type="AlphaFoldDB" id="A0A9Q1CFY6"/>
<organism evidence="8 9">
    <name type="scientific">Holothuria leucospilota</name>
    <name type="common">Black long sea cucumber</name>
    <name type="synonym">Mertensiothuria leucospilota</name>
    <dbReference type="NCBI Taxonomy" id="206669"/>
    <lineage>
        <taxon>Eukaryota</taxon>
        <taxon>Metazoa</taxon>
        <taxon>Echinodermata</taxon>
        <taxon>Eleutherozoa</taxon>
        <taxon>Echinozoa</taxon>
        <taxon>Holothuroidea</taxon>
        <taxon>Aspidochirotacea</taxon>
        <taxon>Aspidochirotida</taxon>
        <taxon>Holothuriidae</taxon>
        <taxon>Holothuria</taxon>
    </lineage>
</organism>
<evidence type="ECO:0000256" key="5">
    <source>
        <dbReference type="SAM" id="Coils"/>
    </source>
</evidence>
<keyword evidence="1" id="KW-0479">Metal-binding</keyword>
<accession>A0A9Q1CFY6</accession>
<dbReference type="SMART" id="SM00249">
    <property type="entry name" value="PHD"/>
    <property type="match status" value="1"/>
</dbReference>
<gene>
    <name evidence="8" type="ORF">HOLleu_11005</name>
</gene>
<dbReference type="PANTHER" id="PTHR37445:SF3">
    <property type="entry name" value="ZINC FINGER PHD-TYPE DOMAIN-CONTAINING PROTEIN"/>
    <property type="match status" value="1"/>
</dbReference>
<feature type="coiled-coil region" evidence="5">
    <location>
        <begin position="100"/>
        <end position="130"/>
    </location>
</feature>
<dbReference type="SUPFAM" id="SSF57903">
    <property type="entry name" value="FYVE/PHD zinc finger"/>
    <property type="match status" value="1"/>
</dbReference>
<name>A0A9Q1CFY6_HOLLE</name>
<feature type="domain" description="PHD-type" evidence="7">
    <location>
        <begin position="34"/>
        <end position="92"/>
    </location>
</feature>
<evidence type="ECO:0000256" key="6">
    <source>
        <dbReference type="SAM" id="MobiDB-lite"/>
    </source>
</evidence>
<dbReference type="Pfam" id="PF00628">
    <property type="entry name" value="PHD"/>
    <property type="match status" value="1"/>
</dbReference>
<keyword evidence="2 4" id="KW-0863">Zinc-finger</keyword>
<dbReference type="InterPro" id="IPR013083">
    <property type="entry name" value="Znf_RING/FYVE/PHD"/>
</dbReference>
<keyword evidence="9" id="KW-1185">Reference proteome</keyword>
<reference evidence="8" key="1">
    <citation type="submission" date="2021-10" db="EMBL/GenBank/DDBJ databases">
        <title>Tropical sea cucumber genome reveals ecological adaptation and Cuvierian tubules defense mechanism.</title>
        <authorList>
            <person name="Chen T."/>
        </authorList>
    </citation>
    <scope>NUCLEOTIDE SEQUENCE</scope>
    <source>
        <strain evidence="8">Nanhai2018</strain>
        <tissue evidence="8">Muscle</tissue>
    </source>
</reference>
<feature type="region of interest" description="Disordered" evidence="6">
    <location>
        <begin position="1"/>
        <end position="33"/>
    </location>
</feature>
<dbReference type="PANTHER" id="PTHR37445">
    <property type="entry name" value="PROTEIN CBG24663"/>
    <property type="match status" value="1"/>
</dbReference>
<dbReference type="PROSITE" id="PS01359">
    <property type="entry name" value="ZF_PHD_1"/>
    <property type="match status" value="1"/>
</dbReference>
<evidence type="ECO:0000256" key="1">
    <source>
        <dbReference type="ARBA" id="ARBA00022723"/>
    </source>
</evidence>
<evidence type="ECO:0000256" key="2">
    <source>
        <dbReference type="ARBA" id="ARBA00022771"/>
    </source>
</evidence>
<sequence>MASSSKDKPHDRLKTRSNSLPLLNAPDVSKSGNPKNCGKCGKFVKDNTKAVCCEFCSVWFHTKCEGISDEIYNFLNEGGEQIHWFCKKCNDMAIDVMKLVQSLKEKNDLLEKKIDELSQQVEDLSSLKDDFAGKVRDIVREEVKEIKDKEERACNVVISSIPESVASDSKGDEGRRSDLEKVNYLIHEVLQAPDVKVVTTHRVPKLRDGNASFNRKTVVKLEAPNQRNKLLRIAKNLRGKEEWQGVYINPDLTVKERKKDYELRKELKHRRENGEHNLVLVGGKIVVSNRRQANASSFLLRSHSHVGSQNMQQQ</sequence>
<dbReference type="PROSITE" id="PS50016">
    <property type="entry name" value="ZF_PHD_2"/>
    <property type="match status" value="1"/>
</dbReference>
<evidence type="ECO:0000313" key="9">
    <source>
        <dbReference type="Proteomes" id="UP001152320"/>
    </source>
</evidence>
<dbReference type="InterPro" id="IPR001965">
    <property type="entry name" value="Znf_PHD"/>
</dbReference>
<keyword evidence="3" id="KW-0862">Zinc</keyword>
<dbReference type="InterPro" id="IPR011011">
    <property type="entry name" value="Znf_FYVE_PHD"/>
</dbReference>
<dbReference type="OrthoDB" id="6766179at2759"/>
<dbReference type="Proteomes" id="UP001152320">
    <property type="component" value="Chromosome 4"/>
</dbReference>
<proteinExistence type="predicted"/>
<dbReference type="GO" id="GO:0008270">
    <property type="term" value="F:zinc ion binding"/>
    <property type="evidence" value="ECO:0007669"/>
    <property type="project" value="UniProtKB-KW"/>
</dbReference>